<dbReference type="eggNOG" id="ENOG5033BNR">
    <property type="taxonomic scope" value="Bacteria"/>
</dbReference>
<dbReference type="OrthoDB" id="163809at2"/>
<dbReference type="KEGG" id="fin:KQS_13010"/>
<dbReference type="EMBL" id="HE774682">
    <property type="protein sequence ID" value="CCG54504.1"/>
    <property type="molecule type" value="Genomic_DNA"/>
</dbReference>
<sequence length="133" mass="15256">MKKISLFLVLFILVSCKSGQESKSNVELTSKKEVLFNDYAFEITKILSDSRCPEGTNCIWAGELVIEVSVWQEHKLIESSVLTFSQKTREENLAWFSKFLPKDKTLQSILISPNKTDKTLLLKDYKLKLVIIP</sequence>
<proteinExistence type="predicted"/>
<reference evidence="2" key="2">
    <citation type="submission" date="2012-03" db="EMBL/GenBank/DDBJ databases">
        <title>Complete genome sequence of Flavobacterium indicum GPTSA100-9T, isolated from warm spring water.</title>
        <authorList>
            <person name="Barbier P."/>
            <person name="Houel A."/>
            <person name="Loux V."/>
            <person name="Poulain J."/>
            <person name="Bernardet J.-F."/>
            <person name="Touchon M."/>
            <person name="Duchaud E."/>
        </authorList>
    </citation>
    <scope>NUCLEOTIDE SEQUENCE [LARGE SCALE GENOMIC DNA]</scope>
    <source>
        <strain evidence="2">DSM 17447 / CIP 109464 / GPTSA100-9</strain>
    </source>
</reference>
<evidence type="ECO:0000313" key="1">
    <source>
        <dbReference type="EMBL" id="CCG54504.1"/>
    </source>
</evidence>
<protein>
    <submittedName>
        <fullName evidence="1">Probable lipoprotein</fullName>
    </submittedName>
</protein>
<dbReference type="PROSITE" id="PS51257">
    <property type="entry name" value="PROKAR_LIPOPROTEIN"/>
    <property type="match status" value="1"/>
</dbReference>
<reference evidence="1 2" key="1">
    <citation type="journal article" date="2012" name="J. Bacteriol.">
        <title>Complete Genome Sequence of Flavobacterium indicum GPSTA100-9T, Isolated from Warm Spring Water.</title>
        <authorList>
            <person name="Barbier P."/>
            <person name="Houel A."/>
            <person name="Loux V."/>
            <person name="Poulain J."/>
            <person name="Bernardet J.F."/>
            <person name="Touchon M."/>
            <person name="Duchaud E."/>
        </authorList>
    </citation>
    <scope>NUCLEOTIDE SEQUENCE [LARGE SCALE GENOMIC DNA]</scope>
    <source>
        <strain evidence="2">DSM 17447 / CIP 109464 / GPTSA100-9</strain>
    </source>
</reference>
<dbReference type="RefSeq" id="WP_014389622.1">
    <property type="nucleotide sequence ID" value="NC_017025.1"/>
</dbReference>
<dbReference type="AlphaFoldDB" id="H8XRS0"/>
<keyword evidence="2" id="KW-1185">Reference proteome</keyword>
<dbReference type="HOGENOM" id="CLU_150593_0_0_10"/>
<evidence type="ECO:0000313" key="2">
    <source>
        <dbReference type="Proteomes" id="UP000007599"/>
    </source>
</evidence>
<organism evidence="1 2">
    <name type="scientific">Flavobacterium indicum (strain DSM 17447 / CIP 109464 / GPTSA100-9)</name>
    <dbReference type="NCBI Taxonomy" id="1094466"/>
    <lineage>
        <taxon>Bacteria</taxon>
        <taxon>Pseudomonadati</taxon>
        <taxon>Bacteroidota</taxon>
        <taxon>Flavobacteriia</taxon>
        <taxon>Flavobacteriales</taxon>
        <taxon>Flavobacteriaceae</taxon>
        <taxon>Flavobacterium</taxon>
    </lineage>
</organism>
<accession>H8XRS0</accession>
<dbReference type="STRING" id="1094466.KQS_13010"/>
<dbReference type="PATRIC" id="fig|1094466.5.peg.2545"/>
<gene>
    <name evidence="1" type="ordered locus">KQS_13010</name>
</gene>
<name>H8XRS0_FLAIG</name>
<dbReference type="Proteomes" id="UP000007599">
    <property type="component" value="Chromosome I"/>
</dbReference>
<keyword evidence="1" id="KW-0449">Lipoprotein</keyword>